<reference evidence="14" key="1">
    <citation type="submission" date="2020-07" db="EMBL/GenBank/DDBJ databases">
        <title>Huge and variable diversity of episymbiotic CPR bacteria and DPANN archaea in groundwater ecosystems.</title>
        <authorList>
            <person name="He C.Y."/>
            <person name="Keren R."/>
            <person name="Whittaker M."/>
            <person name="Farag I.F."/>
            <person name="Doudna J."/>
            <person name="Cate J.H.D."/>
            <person name="Banfield J.F."/>
        </authorList>
    </citation>
    <scope>NUCLEOTIDE SEQUENCE</scope>
    <source>
        <strain evidence="14">NC_groundwater_1520_Pr4_B-0.1um_53_5</strain>
    </source>
</reference>
<dbReference type="GO" id="GO:0046872">
    <property type="term" value="F:metal ion binding"/>
    <property type="evidence" value="ECO:0007669"/>
    <property type="project" value="UniProtKB-KW"/>
</dbReference>
<dbReference type="CDD" id="cd00739">
    <property type="entry name" value="DHPS"/>
    <property type="match status" value="1"/>
</dbReference>
<keyword evidence="8 12" id="KW-0479">Metal-binding</keyword>
<protein>
    <recommendedName>
        <fullName evidence="6 12">Dihydropteroate synthase</fullName>
        <shortName evidence="12">DHPS</shortName>
        <ecNumber evidence="5 12">2.5.1.15</ecNumber>
    </recommendedName>
    <alternativeName>
        <fullName evidence="11 12">Dihydropteroate pyrophosphorylase</fullName>
    </alternativeName>
</protein>
<dbReference type="GO" id="GO:0046656">
    <property type="term" value="P:folic acid biosynthetic process"/>
    <property type="evidence" value="ECO:0007669"/>
    <property type="project" value="UniProtKB-KW"/>
</dbReference>
<dbReference type="FunFam" id="3.20.20.20:FF:000006">
    <property type="entry name" value="Dihydropteroate synthase"/>
    <property type="match status" value="1"/>
</dbReference>
<name>A0A933MIX7_UNCT6</name>
<evidence type="ECO:0000256" key="11">
    <source>
        <dbReference type="ARBA" id="ARBA00030193"/>
    </source>
</evidence>
<evidence type="ECO:0000256" key="8">
    <source>
        <dbReference type="ARBA" id="ARBA00022723"/>
    </source>
</evidence>
<keyword evidence="7 12" id="KW-0808">Transferase</keyword>
<keyword evidence="10 12" id="KW-0289">Folate biosynthesis</keyword>
<accession>A0A933MIX7</accession>
<evidence type="ECO:0000313" key="15">
    <source>
        <dbReference type="Proteomes" id="UP000736328"/>
    </source>
</evidence>
<comment type="catalytic activity">
    <reaction evidence="1">
        <text>(7,8-dihydropterin-6-yl)methyl diphosphate + 4-aminobenzoate = 7,8-dihydropteroate + diphosphate</text>
        <dbReference type="Rhea" id="RHEA:19949"/>
        <dbReference type="ChEBI" id="CHEBI:17836"/>
        <dbReference type="ChEBI" id="CHEBI:17839"/>
        <dbReference type="ChEBI" id="CHEBI:33019"/>
        <dbReference type="ChEBI" id="CHEBI:72950"/>
        <dbReference type="EC" id="2.5.1.15"/>
    </reaction>
</comment>
<dbReference type="SUPFAM" id="SSF51717">
    <property type="entry name" value="Dihydropteroate synthetase-like"/>
    <property type="match status" value="1"/>
</dbReference>
<gene>
    <name evidence="14" type="primary">folP</name>
    <name evidence="14" type="ORF">HY768_02525</name>
</gene>
<sequence length="283" mass="30264">MMIWQCGKYNLDTGHRPLVMGILNVTPDSFSDGGRYLEPGAAVDRGLCLAEEGADIIDIGGESTRPGAKKVSPDEELKRVVPVIEGLAKRSNIPISIDTYKSEVARRSLEVGASIINDISGLRFDPQMAGVAAKYKAGLVLMHIKGTPEDMQKDPQYGDLLVEISDYLNGSIEIALEAGVERAAIAIDPGIGFGKTVEHNLSLLKNLAHFKKIDCPIVAGASRKSFIGKLNNGIPADERLPGSLAAALLAVQGGADIVRCHDVKETVQALNTYWALANFNIST</sequence>
<dbReference type="Gene3D" id="3.20.20.20">
    <property type="entry name" value="Dihydropteroate synthase-like"/>
    <property type="match status" value="1"/>
</dbReference>
<dbReference type="PROSITE" id="PS00793">
    <property type="entry name" value="DHPS_2"/>
    <property type="match status" value="1"/>
</dbReference>
<evidence type="ECO:0000256" key="10">
    <source>
        <dbReference type="ARBA" id="ARBA00022909"/>
    </source>
</evidence>
<dbReference type="InterPro" id="IPR000489">
    <property type="entry name" value="Pterin-binding_dom"/>
</dbReference>
<evidence type="ECO:0000256" key="6">
    <source>
        <dbReference type="ARBA" id="ARBA00016919"/>
    </source>
</evidence>
<dbReference type="InterPro" id="IPR045031">
    <property type="entry name" value="DHP_synth-like"/>
</dbReference>
<evidence type="ECO:0000259" key="13">
    <source>
        <dbReference type="PROSITE" id="PS50972"/>
    </source>
</evidence>
<evidence type="ECO:0000313" key="14">
    <source>
        <dbReference type="EMBL" id="MBI4726094.1"/>
    </source>
</evidence>
<dbReference type="GO" id="GO:0046654">
    <property type="term" value="P:tetrahydrofolate biosynthetic process"/>
    <property type="evidence" value="ECO:0007669"/>
    <property type="project" value="TreeGrafter"/>
</dbReference>
<dbReference type="GO" id="GO:0005829">
    <property type="term" value="C:cytosol"/>
    <property type="evidence" value="ECO:0007669"/>
    <property type="project" value="TreeGrafter"/>
</dbReference>
<evidence type="ECO:0000256" key="5">
    <source>
        <dbReference type="ARBA" id="ARBA00012458"/>
    </source>
</evidence>
<dbReference type="Proteomes" id="UP000736328">
    <property type="component" value="Unassembled WGS sequence"/>
</dbReference>
<dbReference type="PANTHER" id="PTHR20941">
    <property type="entry name" value="FOLATE SYNTHESIS PROTEINS"/>
    <property type="match status" value="1"/>
</dbReference>
<feature type="domain" description="Pterin-binding" evidence="13">
    <location>
        <begin position="17"/>
        <end position="271"/>
    </location>
</feature>
<evidence type="ECO:0000256" key="1">
    <source>
        <dbReference type="ARBA" id="ARBA00000012"/>
    </source>
</evidence>
<evidence type="ECO:0000256" key="7">
    <source>
        <dbReference type="ARBA" id="ARBA00022679"/>
    </source>
</evidence>
<dbReference type="InterPro" id="IPR006390">
    <property type="entry name" value="DHP_synth_dom"/>
</dbReference>
<dbReference type="InterPro" id="IPR011005">
    <property type="entry name" value="Dihydropteroate_synth-like_sf"/>
</dbReference>
<dbReference type="PANTHER" id="PTHR20941:SF1">
    <property type="entry name" value="FOLIC ACID SYNTHESIS PROTEIN FOL1"/>
    <property type="match status" value="1"/>
</dbReference>
<proteinExistence type="inferred from homology"/>
<dbReference type="PROSITE" id="PS00792">
    <property type="entry name" value="DHPS_1"/>
    <property type="match status" value="1"/>
</dbReference>
<comment type="caution">
    <text evidence="14">The sequence shown here is derived from an EMBL/GenBank/DDBJ whole genome shotgun (WGS) entry which is preliminary data.</text>
</comment>
<evidence type="ECO:0000256" key="3">
    <source>
        <dbReference type="ARBA" id="ARBA00004763"/>
    </source>
</evidence>
<comment type="similarity">
    <text evidence="4 12">Belongs to the DHPS family.</text>
</comment>
<dbReference type="GO" id="GO:0004156">
    <property type="term" value="F:dihydropteroate synthase activity"/>
    <property type="evidence" value="ECO:0007669"/>
    <property type="project" value="UniProtKB-EC"/>
</dbReference>
<comment type="cofactor">
    <cofactor evidence="2 12">
        <name>Mg(2+)</name>
        <dbReference type="ChEBI" id="CHEBI:18420"/>
    </cofactor>
</comment>
<dbReference type="EC" id="2.5.1.15" evidence="5 12"/>
<evidence type="ECO:0000256" key="9">
    <source>
        <dbReference type="ARBA" id="ARBA00022842"/>
    </source>
</evidence>
<comment type="function">
    <text evidence="12">Catalyzes the condensation of para-aminobenzoate (pABA) with 6-hydroxymethyl-7,8-dihydropterin diphosphate (DHPt-PP) to form 7,8-dihydropteroate (H2Pte), the immediate precursor of folate derivatives.</text>
</comment>
<dbReference type="NCBIfam" id="TIGR01496">
    <property type="entry name" value="DHPS"/>
    <property type="match status" value="1"/>
</dbReference>
<evidence type="ECO:0000256" key="12">
    <source>
        <dbReference type="RuleBase" id="RU361205"/>
    </source>
</evidence>
<dbReference type="AlphaFoldDB" id="A0A933MIX7"/>
<keyword evidence="9 12" id="KW-0460">Magnesium</keyword>
<dbReference type="EMBL" id="JACQXR010000031">
    <property type="protein sequence ID" value="MBI4726094.1"/>
    <property type="molecule type" value="Genomic_DNA"/>
</dbReference>
<dbReference type="PROSITE" id="PS50972">
    <property type="entry name" value="PTERIN_BINDING"/>
    <property type="match status" value="1"/>
</dbReference>
<evidence type="ECO:0000256" key="2">
    <source>
        <dbReference type="ARBA" id="ARBA00001946"/>
    </source>
</evidence>
<dbReference type="Pfam" id="PF00809">
    <property type="entry name" value="Pterin_bind"/>
    <property type="match status" value="1"/>
</dbReference>
<evidence type="ECO:0000256" key="4">
    <source>
        <dbReference type="ARBA" id="ARBA00009503"/>
    </source>
</evidence>
<organism evidence="14 15">
    <name type="scientific">candidate division TA06 bacterium</name>
    <dbReference type="NCBI Taxonomy" id="2250710"/>
    <lineage>
        <taxon>Bacteria</taxon>
        <taxon>Bacteria division TA06</taxon>
    </lineage>
</organism>
<comment type="pathway">
    <text evidence="3 12">Cofactor biosynthesis; tetrahydrofolate biosynthesis; 7,8-dihydrofolate from 2-amino-4-hydroxy-6-hydroxymethyl-7,8-dihydropteridine diphosphate and 4-aminobenzoate: step 1/2.</text>
</comment>